<dbReference type="Proteomes" id="UP001054945">
    <property type="component" value="Unassembled WGS sequence"/>
</dbReference>
<sequence>MEPQGKVLMGQNLWEGRSQNIMGSFAGFFLVEEFEKQLARRRTGRICILGYLLTMLALFTVEIVGKMSYLLKAELSDMRCLRFGHITALSSNQNGRFD</sequence>
<gene>
    <name evidence="2" type="ORF">CEXT_78291</name>
</gene>
<evidence type="ECO:0000256" key="1">
    <source>
        <dbReference type="SAM" id="Phobius"/>
    </source>
</evidence>
<organism evidence="2 3">
    <name type="scientific">Caerostris extrusa</name>
    <name type="common">Bark spider</name>
    <name type="synonym">Caerostris bankana</name>
    <dbReference type="NCBI Taxonomy" id="172846"/>
    <lineage>
        <taxon>Eukaryota</taxon>
        <taxon>Metazoa</taxon>
        <taxon>Ecdysozoa</taxon>
        <taxon>Arthropoda</taxon>
        <taxon>Chelicerata</taxon>
        <taxon>Arachnida</taxon>
        <taxon>Araneae</taxon>
        <taxon>Araneomorphae</taxon>
        <taxon>Entelegynae</taxon>
        <taxon>Araneoidea</taxon>
        <taxon>Araneidae</taxon>
        <taxon>Caerostris</taxon>
    </lineage>
</organism>
<accession>A0AAV4RT72</accession>
<comment type="caution">
    <text evidence="2">The sequence shown here is derived from an EMBL/GenBank/DDBJ whole genome shotgun (WGS) entry which is preliminary data.</text>
</comment>
<protein>
    <submittedName>
        <fullName evidence="2">Uncharacterized protein</fullName>
    </submittedName>
</protein>
<dbReference type="EMBL" id="BPLR01008468">
    <property type="protein sequence ID" value="GIY24930.1"/>
    <property type="molecule type" value="Genomic_DNA"/>
</dbReference>
<reference evidence="2 3" key="1">
    <citation type="submission" date="2021-06" db="EMBL/GenBank/DDBJ databases">
        <title>Caerostris extrusa draft genome.</title>
        <authorList>
            <person name="Kono N."/>
            <person name="Arakawa K."/>
        </authorList>
    </citation>
    <scope>NUCLEOTIDE SEQUENCE [LARGE SCALE GENOMIC DNA]</scope>
</reference>
<proteinExistence type="predicted"/>
<name>A0AAV4RT72_CAEEX</name>
<keyword evidence="1" id="KW-1133">Transmembrane helix</keyword>
<keyword evidence="1" id="KW-0472">Membrane</keyword>
<evidence type="ECO:0000313" key="3">
    <source>
        <dbReference type="Proteomes" id="UP001054945"/>
    </source>
</evidence>
<evidence type="ECO:0000313" key="2">
    <source>
        <dbReference type="EMBL" id="GIY24930.1"/>
    </source>
</evidence>
<keyword evidence="3" id="KW-1185">Reference proteome</keyword>
<feature type="transmembrane region" description="Helical" evidence="1">
    <location>
        <begin position="46"/>
        <end position="65"/>
    </location>
</feature>
<dbReference type="AlphaFoldDB" id="A0AAV4RT72"/>
<keyword evidence="1" id="KW-0812">Transmembrane</keyword>